<feature type="domain" description="AB hydrolase-1" evidence="2">
    <location>
        <begin position="17"/>
        <end position="244"/>
    </location>
</feature>
<organism evidence="3 4">
    <name type="scientific">Amaricoccus solimangrovi</name>
    <dbReference type="NCBI Taxonomy" id="2589815"/>
    <lineage>
        <taxon>Bacteria</taxon>
        <taxon>Pseudomonadati</taxon>
        <taxon>Pseudomonadota</taxon>
        <taxon>Alphaproteobacteria</taxon>
        <taxon>Rhodobacterales</taxon>
        <taxon>Paracoccaceae</taxon>
        <taxon>Amaricoccus</taxon>
    </lineage>
</organism>
<protein>
    <submittedName>
        <fullName evidence="3">Alpha/beta fold hydrolase</fullName>
    </submittedName>
</protein>
<evidence type="ECO:0000256" key="1">
    <source>
        <dbReference type="ARBA" id="ARBA00022801"/>
    </source>
</evidence>
<gene>
    <name evidence="3" type="ORF">FJM51_12815</name>
</gene>
<dbReference type="SUPFAM" id="SSF53474">
    <property type="entry name" value="alpha/beta-Hydrolases"/>
    <property type="match status" value="1"/>
</dbReference>
<keyword evidence="1 3" id="KW-0378">Hydrolase</keyword>
<dbReference type="RefSeq" id="WP_140454542.1">
    <property type="nucleotide sequence ID" value="NZ_VFRP01000011.1"/>
</dbReference>
<dbReference type="InterPro" id="IPR000639">
    <property type="entry name" value="Epox_hydrolase-like"/>
</dbReference>
<dbReference type="InterPro" id="IPR029058">
    <property type="entry name" value="AB_hydrolase_fold"/>
</dbReference>
<sequence>MALALNTIVTGEPTARPPLVIAHGLFGSARNWGMIAKRLSAGRQVISVDMRNHGDSPWDAEHSYPAMAADLARVIEEHGGRAAVMGHSMGGKAAMVLALTRPELVERLVVVDIAPVAYDHDQDSNIAAMRAVDLSGVARRSDADAALAAHVADPGLRGFFLQNLRLSPEGAAWRLNLDALSDQMPVILGFPEIRARYDGPALFVTGETSGYARPRDWPRVTALFPAARHAAIPGAGHWVHAEAPEAFLDAVAPFLA</sequence>
<comment type="caution">
    <text evidence="3">The sequence shown here is derived from an EMBL/GenBank/DDBJ whole genome shotgun (WGS) entry which is preliminary data.</text>
</comment>
<dbReference type="Proteomes" id="UP000319255">
    <property type="component" value="Unassembled WGS sequence"/>
</dbReference>
<dbReference type="PRINTS" id="PR00412">
    <property type="entry name" value="EPOXHYDRLASE"/>
</dbReference>
<reference evidence="3 4" key="1">
    <citation type="submission" date="2019-06" db="EMBL/GenBank/DDBJ databases">
        <title>A novel bacterium of genus Amaricoccus, isolated from marine sediment.</title>
        <authorList>
            <person name="Huang H."/>
            <person name="Mo K."/>
            <person name="Hu Y."/>
        </authorList>
    </citation>
    <scope>NUCLEOTIDE SEQUENCE [LARGE SCALE GENOMIC DNA]</scope>
    <source>
        <strain evidence="3 4">HB172011</strain>
    </source>
</reference>
<dbReference type="OrthoDB" id="9808398at2"/>
<evidence type="ECO:0000313" key="4">
    <source>
        <dbReference type="Proteomes" id="UP000319255"/>
    </source>
</evidence>
<dbReference type="Gene3D" id="3.40.50.1820">
    <property type="entry name" value="alpha/beta hydrolase"/>
    <property type="match status" value="1"/>
</dbReference>
<keyword evidence="4" id="KW-1185">Reference proteome</keyword>
<dbReference type="InterPro" id="IPR000073">
    <property type="entry name" value="AB_hydrolase_1"/>
</dbReference>
<dbReference type="PANTHER" id="PTHR46118:SF4">
    <property type="entry name" value="PROTEIN ABHD11"/>
    <property type="match status" value="1"/>
</dbReference>
<name>A0A501WLN4_9RHOB</name>
<dbReference type="PRINTS" id="PR00111">
    <property type="entry name" value="ABHYDROLASE"/>
</dbReference>
<dbReference type="PANTHER" id="PTHR46118">
    <property type="entry name" value="PROTEIN ABHD11"/>
    <property type="match status" value="1"/>
</dbReference>
<evidence type="ECO:0000313" key="3">
    <source>
        <dbReference type="EMBL" id="TPE50258.1"/>
    </source>
</evidence>
<dbReference type="AlphaFoldDB" id="A0A501WLN4"/>
<dbReference type="Pfam" id="PF00561">
    <property type="entry name" value="Abhydrolase_1"/>
    <property type="match status" value="1"/>
</dbReference>
<accession>A0A501WLN4</accession>
<evidence type="ECO:0000259" key="2">
    <source>
        <dbReference type="Pfam" id="PF00561"/>
    </source>
</evidence>
<dbReference type="GO" id="GO:0016787">
    <property type="term" value="F:hydrolase activity"/>
    <property type="evidence" value="ECO:0007669"/>
    <property type="project" value="UniProtKB-KW"/>
</dbReference>
<proteinExistence type="predicted"/>
<dbReference type="EMBL" id="VFRP01000011">
    <property type="protein sequence ID" value="TPE50258.1"/>
    <property type="molecule type" value="Genomic_DNA"/>
</dbReference>